<dbReference type="AlphaFoldDB" id="A0A4Q4TIE4"/>
<keyword evidence="6" id="KW-1185">Reference proteome</keyword>
<proteinExistence type="predicted"/>
<dbReference type="GO" id="GO:0005524">
    <property type="term" value="F:ATP binding"/>
    <property type="evidence" value="ECO:0007669"/>
    <property type="project" value="UniProtKB-KW"/>
</dbReference>
<dbReference type="Gene3D" id="3.40.50.300">
    <property type="entry name" value="P-loop containing nucleotide triphosphate hydrolases"/>
    <property type="match status" value="1"/>
</dbReference>
<dbReference type="InterPro" id="IPR003593">
    <property type="entry name" value="AAA+_ATPase"/>
</dbReference>
<dbReference type="InterPro" id="IPR003959">
    <property type="entry name" value="ATPase_AAA_core"/>
</dbReference>
<dbReference type="Pfam" id="PF22942">
    <property type="entry name" value="DUF7025"/>
    <property type="match status" value="1"/>
</dbReference>
<reference evidence="5 6" key="1">
    <citation type="submission" date="2018-06" db="EMBL/GenBank/DDBJ databases">
        <title>Complete Genomes of Monosporascus.</title>
        <authorList>
            <person name="Robinson A.J."/>
            <person name="Natvig D.O."/>
        </authorList>
    </citation>
    <scope>NUCLEOTIDE SEQUENCE [LARGE SCALE GENOMIC DNA]</scope>
    <source>
        <strain evidence="5 6">CBS 110550</strain>
    </source>
</reference>
<evidence type="ECO:0000313" key="6">
    <source>
        <dbReference type="Proteomes" id="UP000293360"/>
    </source>
</evidence>
<dbReference type="InterPro" id="IPR000641">
    <property type="entry name" value="CbxX/CfxQ"/>
</dbReference>
<evidence type="ECO:0000259" key="4">
    <source>
        <dbReference type="SMART" id="SM00382"/>
    </source>
</evidence>
<evidence type="ECO:0000256" key="1">
    <source>
        <dbReference type="ARBA" id="ARBA00022741"/>
    </source>
</evidence>
<comment type="caution">
    <text evidence="5">The sequence shown here is derived from an EMBL/GenBank/DDBJ whole genome shotgun (WGS) entry which is preliminary data.</text>
</comment>
<dbReference type="GO" id="GO:0016887">
    <property type="term" value="F:ATP hydrolysis activity"/>
    <property type="evidence" value="ECO:0007669"/>
    <property type="project" value="InterPro"/>
</dbReference>
<evidence type="ECO:0000313" key="5">
    <source>
        <dbReference type="EMBL" id="RYP06761.1"/>
    </source>
</evidence>
<dbReference type="PANTHER" id="PTHR46411">
    <property type="entry name" value="FAMILY ATPASE, PUTATIVE-RELATED"/>
    <property type="match status" value="1"/>
</dbReference>
<gene>
    <name evidence="5" type="ORF">DL764_002958</name>
</gene>
<dbReference type="SMART" id="SM00382">
    <property type="entry name" value="AAA"/>
    <property type="match status" value="1"/>
</dbReference>
<keyword evidence="1" id="KW-0547">Nucleotide-binding</keyword>
<dbReference type="Pfam" id="PF00004">
    <property type="entry name" value="AAA"/>
    <property type="match status" value="1"/>
</dbReference>
<dbReference type="PRINTS" id="PR00819">
    <property type="entry name" value="CBXCFQXSUPER"/>
</dbReference>
<dbReference type="InterPro" id="IPR054289">
    <property type="entry name" value="DUF7025"/>
</dbReference>
<feature type="region of interest" description="Disordered" evidence="3">
    <location>
        <begin position="27"/>
        <end position="71"/>
    </location>
</feature>
<evidence type="ECO:0000256" key="2">
    <source>
        <dbReference type="ARBA" id="ARBA00022840"/>
    </source>
</evidence>
<protein>
    <recommendedName>
        <fullName evidence="4">AAA+ ATPase domain-containing protein</fullName>
    </recommendedName>
</protein>
<dbReference type="EMBL" id="QJNU01000117">
    <property type="protein sequence ID" value="RYP06761.1"/>
    <property type="molecule type" value="Genomic_DNA"/>
</dbReference>
<accession>A0A4Q4TIE4</accession>
<keyword evidence="2" id="KW-0067">ATP-binding</keyword>
<dbReference type="Proteomes" id="UP000293360">
    <property type="component" value="Unassembled WGS sequence"/>
</dbReference>
<sequence length="758" mass="86578">MTQVASLQQKYIELLEKRISQLEEAVKDAASKDNKGAKESSDNDAKQPADNAEKKPDNKEEVGNKTDKPDETKSIGRYVVALRKWDSSSASYKDETVAEDSLKKKERKDVAYVFRRVVYETYFGDRRAYSELEIEDPRLVRLLKDEIDNKYPGVNFEGATIYMQAPFPAIAHNWDRLQKRAQQDPESQPSKDLAHLLGRVETAEELVDYFKTKEVNSMAKVTTFETLWTVFAPKTLIVAKPFLGIPQLLEVSSSPLSAPGAMKKVSRLWMTAWCWDWDGKEMVKVYYYLKFRRFRGTMEISKLDYYPLSYYEGAEELQSTIRKRSNAFLKATMFCPPGAGQTFKYEGMAFVARRKVVSGSRDEDEDEDEFDDNNDEEDAAKARIIEGEIICDASAYLQYANAHRSHSLGDLEHDEIGEATDDSESSFPKLEKEDLESVEPVDNRHMLLIPPRLLGYSTREKLWGQFNVDQTKPPPGKQPQKFEHDLKLDKKYKDLIAALVNSHEARRGRQVEDVVHDKGKGLVLLLHGPPGVGKTLTAETIAEASGKPLFVVSVAEIGLDASRAEKNLDRLFNLATKWEAILLIDEADVFLETRGSTSDASRNALVSVLLRVLEYYKGVIILTTNRIKSIDVAVVSRIHLAIRYEDLRPEQMRSIFKYFLDQLEPDDIQNRQKIERFVDEYGHHYGLNGRQIRNVVSAALASARQKKTQGIGNGKLDEEHLKEVCEMTREFQEQLKRQFMMQRANNEVDTRFHSYGAM</sequence>
<organism evidence="5 6">
    <name type="scientific">Monosporascus ibericus</name>
    <dbReference type="NCBI Taxonomy" id="155417"/>
    <lineage>
        <taxon>Eukaryota</taxon>
        <taxon>Fungi</taxon>
        <taxon>Dikarya</taxon>
        <taxon>Ascomycota</taxon>
        <taxon>Pezizomycotina</taxon>
        <taxon>Sordariomycetes</taxon>
        <taxon>Xylariomycetidae</taxon>
        <taxon>Xylariales</taxon>
        <taxon>Xylariales incertae sedis</taxon>
        <taxon>Monosporascus</taxon>
    </lineage>
</organism>
<dbReference type="SUPFAM" id="SSF52540">
    <property type="entry name" value="P-loop containing nucleoside triphosphate hydrolases"/>
    <property type="match status" value="1"/>
</dbReference>
<dbReference type="OrthoDB" id="10042665at2759"/>
<feature type="domain" description="AAA+ ATPase" evidence="4">
    <location>
        <begin position="520"/>
        <end position="648"/>
    </location>
</feature>
<dbReference type="STRING" id="155417.A0A4Q4TIE4"/>
<name>A0A4Q4TIE4_9PEZI</name>
<dbReference type="CDD" id="cd19481">
    <property type="entry name" value="RecA-like_protease"/>
    <property type="match status" value="1"/>
</dbReference>
<dbReference type="Pfam" id="PF23232">
    <property type="entry name" value="AAA_lid_13"/>
    <property type="match status" value="1"/>
</dbReference>
<dbReference type="InterPro" id="IPR027417">
    <property type="entry name" value="P-loop_NTPase"/>
</dbReference>
<dbReference type="PANTHER" id="PTHR46411:SF3">
    <property type="entry name" value="AAA+ ATPASE DOMAIN-CONTAINING PROTEIN"/>
    <property type="match status" value="1"/>
</dbReference>
<evidence type="ECO:0000256" key="3">
    <source>
        <dbReference type="SAM" id="MobiDB-lite"/>
    </source>
</evidence>
<dbReference type="InterPro" id="IPR056599">
    <property type="entry name" value="AAA_lid_fung"/>
</dbReference>